<dbReference type="InterPro" id="IPR001173">
    <property type="entry name" value="Glyco_trans_2-like"/>
</dbReference>
<dbReference type="SUPFAM" id="SSF53448">
    <property type="entry name" value="Nucleotide-diphospho-sugar transferases"/>
    <property type="match status" value="1"/>
</dbReference>
<comment type="caution">
    <text evidence="2">The sequence shown here is derived from an EMBL/GenBank/DDBJ whole genome shotgun (WGS) entry which is preliminary data.</text>
</comment>
<proteinExistence type="predicted"/>
<evidence type="ECO:0000259" key="1">
    <source>
        <dbReference type="Pfam" id="PF00535"/>
    </source>
</evidence>
<feature type="domain" description="Glycosyltransferase 2-like" evidence="1">
    <location>
        <begin position="3"/>
        <end position="92"/>
    </location>
</feature>
<organism evidence="2 3">
    <name type="scientific">Candidatus Woesebacteria bacterium RIFCSPLOWO2_01_FULL_44_14</name>
    <dbReference type="NCBI Taxonomy" id="1802525"/>
    <lineage>
        <taxon>Bacteria</taxon>
        <taxon>Candidatus Woeseibacteriota</taxon>
    </lineage>
</organism>
<reference evidence="2 3" key="1">
    <citation type="journal article" date="2016" name="Nat. Commun.">
        <title>Thousands of microbial genomes shed light on interconnected biogeochemical processes in an aquifer system.</title>
        <authorList>
            <person name="Anantharaman K."/>
            <person name="Brown C.T."/>
            <person name="Hug L.A."/>
            <person name="Sharon I."/>
            <person name="Castelle C.J."/>
            <person name="Probst A.J."/>
            <person name="Thomas B.C."/>
            <person name="Singh A."/>
            <person name="Wilkins M.J."/>
            <person name="Karaoz U."/>
            <person name="Brodie E.L."/>
            <person name="Williams K.H."/>
            <person name="Hubbard S.S."/>
            <person name="Banfield J.F."/>
        </authorList>
    </citation>
    <scope>NUCLEOTIDE SEQUENCE [LARGE SCALE GENOMIC DNA]</scope>
</reference>
<dbReference type="Pfam" id="PF00535">
    <property type="entry name" value="Glycos_transf_2"/>
    <property type="match status" value="1"/>
</dbReference>
<evidence type="ECO:0000313" key="2">
    <source>
        <dbReference type="EMBL" id="OGM70603.1"/>
    </source>
</evidence>
<dbReference type="STRING" id="1802525.A2975_00110"/>
<gene>
    <name evidence="2" type="ORF">A2975_00110</name>
</gene>
<dbReference type="Gene3D" id="3.90.550.10">
    <property type="entry name" value="Spore Coat Polysaccharide Biosynthesis Protein SpsA, Chain A"/>
    <property type="match status" value="1"/>
</dbReference>
<dbReference type="EMBL" id="MGHL01000003">
    <property type="protein sequence ID" value="OGM70603.1"/>
    <property type="molecule type" value="Genomic_DNA"/>
</dbReference>
<dbReference type="CDD" id="cd00761">
    <property type="entry name" value="Glyco_tranf_GTA_type"/>
    <property type="match status" value="1"/>
</dbReference>
<sequence length="260" mass="30293">MLSVVIPAYKDPLVHKTIDSLLTNAEGEIEIIPVLDGYWPETPITNDERVRVVHLGKNRGMRGAINAGVDVARGEFIMRSDQHCAFAKGYDRILTATCQPNWIVTATRYFLDPIKWEIMDIPPVIYEKLVIQGNVKFSGRPWRERDEERKDIMIDETMAMQGSMWVMPRKWWVEVIGELQTEGYGQMYQDSHEMVFKTWQAGGKMMINKNTWFAHKHRNFVAGRHEGTKENPSLRNESGLYALSVWRDYYEKEIRPKWGI</sequence>
<accession>A0A1F8C2T2</accession>
<dbReference type="InterPro" id="IPR029044">
    <property type="entry name" value="Nucleotide-diphossugar_trans"/>
</dbReference>
<name>A0A1F8C2T2_9BACT</name>
<protein>
    <recommendedName>
        <fullName evidence="1">Glycosyltransferase 2-like domain-containing protein</fullName>
    </recommendedName>
</protein>
<dbReference type="Proteomes" id="UP000178429">
    <property type="component" value="Unassembled WGS sequence"/>
</dbReference>
<dbReference type="AlphaFoldDB" id="A0A1F8C2T2"/>
<evidence type="ECO:0000313" key="3">
    <source>
        <dbReference type="Proteomes" id="UP000178429"/>
    </source>
</evidence>